<dbReference type="STRING" id="1850254.LPB137_04180"/>
<protein>
    <submittedName>
        <fullName evidence="1">Uncharacterized protein</fullName>
    </submittedName>
</protein>
<dbReference type="EMBL" id="CP019070">
    <property type="protein sequence ID" value="APW65093.1"/>
    <property type="molecule type" value="Genomic_DNA"/>
</dbReference>
<dbReference type="OrthoDB" id="5365800at2"/>
<reference evidence="1 2" key="1">
    <citation type="submission" date="2017-01" db="EMBL/GenBank/DDBJ databases">
        <title>Genome sequencing of Arcobacter sp. LPB0137.</title>
        <authorList>
            <person name="Lee G.-W."/>
            <person name="Yi H."/>
        </authorList>
    </citation>
    <scope>NUCLEOTIDE SEQUENCE [LARGE SCALE GENOMIC DNA]</scope>
    <source>
        <strain evidence="1 2">LPB0137</strain>
    </source>
</reference>
<dbReference type="KEGG" id="alp:LPB137_04180"/>
<evidence type="ECO:0000313" key="1">
    <source>
        <dbReference type="EMBL" id="APW65093.1"/>
    </source>
</evidence>
<accession>A0A1P8KKK3</accession>
<gene>
    <name evidence="1" type="ORF">LPB137_04180</name>
</gene>
<proteinExistence type="predicted"/>
<dbReference type="AlphaFoldDB" id="A0A1P8KKK3"/>
<keyword evidence="2" id="KW-1185">Reference proteome</keyword>
<dbReference type="Proteomes" id="UP000186074">
    <property type="component" value="Chromosome"/>
</dbReference>
<organism evidence="1 2">
    <name type="scientific">Poseidonibacter parvus</name>
    <dbReference type="NCBI Taxonomy" id="1850254"/>
    <lineage>
        <taxon>Bacteria</taxon>
        <taxon>Pseudomonadati</taxon>
        <taxon>Campylobacterota</taxon>
        <taxon>Epsilonproteobacteria</taxon>
        <taxon>Campylobacterales</taxon>
        <taxon>Arcobacteraceae</taxon>
        <taxon>Poseidonibacter</taxon>
    </lineage>
</organism>
<dbReference type="RefSeq" id="WP_076084768.1">
    <property type="nucleotide sequence ID" value="NZ_CP019070.1"/>
</dbReference>
<sequence>MSKITLDIDDKNIETVLTILNNLKPGLIKNLSTTSNNINSRMQAKKVLKQQNIEEDEFMSKRPSMGKYLSKTEYKNKLQKVK</sequence>
<name>A0A1P8KKK3_9BACT</name>
<evidence type="ECO:0000313" key="2">
    <source>
        <dbReference type="Proteomes" id="UP000186074"/>
    </source>
</evidence>